<sequence length="147" mass="16207">MYYVWTTRYTRLTPSIYIICNKSVYLNIVHYIGAVLCGRPVWLTDGDTLYLRWQSGLGLLNRCSVVLPNGTETTLSDTATAVTTANLTYVGDGYQSGQCGLRAVSVMPGVGNWTLTASSVDGRYSRDTSRVTCIGKRAQYLFILPNS</sequence>
<dbReference type="EMBL" id="GGMR01007702">
    <property type="protein sequence ID" value="MBY20321.1"/>
    <property type="molecule type" value="Transcribed_RNA"/>
</dbReference>
<dbReference type="AlphaFoldDB" id="A0A2S2NT02"/>
<name>A0A2S2NT02_SCHGA</name>
<organism evidence="1">
    <name type="scientific">Schizaphis graminum</name>
    <name type="common">Green bug aphid</name>
    <dbReference type="NCBI Taxonomy" id="13262"/>
    <lineage>
        <taxon>Eukaryota</taxon>
        <taxon>Metazoa</taxon>
        <taxon>Ecdysozoa</taxon>
        <taxon>Arthropoda</taxon>
        <taxon>Hexapoda</taxon>
        <taxon>Insecta</taxon>
        <taxon>Pterygota</taxon>
        <taxon>Neoptera</taxon>
        <taxon>Paraneoptera</taxon>
        <taxon>Hemiptera</taxon>
        <taxon>Sternorrhyncha</taxon>
        <taxon>Aphidomorpha</taxon>
        <taxon>Aphidoidea</taxon>
        <taxon>Aphididae</taxon>
        <taxon>Aphidini</taxon>
        <taxon>Schizaphis</taxon>
    </lineage>
</organism>
<reference evidence="1" key="1">
    <citation type="submission" date="2018-04" db="EMBL/GenBank/DDBJ databases">
        <title>Transcriptome of Schizaphis graminum biotype I.</title>
        <authorList>
            <person name="Scully E.D."/>
            <person name="Geib S.M."/>
            <person name="Palmer N.A."/>
            <person name="Koch K."/>
            <person name="Bradshaw J."/>
            <person name="Heng-Moss T."/>
            <person name="Sarath G."/>
        </authorList>
    </citation>
    <scope>NUCLEOTIDE SEQUENCE</scope>
</reference>
<accession>A0A2S2NT02</accession>
<gene>
    <name evidence="1" type="ORF">g.63951</name>
</gene>
<proteinExistence type="predicted"/>
<protein>
    <submittedName>
        <fullName evidence="1">Uncharacterized protein</fullName>
    </submittedName>
</protein>
<evidence type="ECO:0000313" key="1">
    <source>
        <dbReference type="EMBL" id="MBY20321.1"/>
    </source>
</evidence>